<evidence type="ECO:0000256" key="8">
    <source>
        <dbReference type="SAM" id="SignalP"/>
    </source>
</evidence>
<dbReference type="Pfam" id="PF00484">
    <property type="entry name" value="Pro_CA"/>
    <property type="match status" value="1"/>
</dbReference>
<dbReference type="CDD" id="cd03378">
    <property type="entry name" value="beta_CA_cladeC"/>
    <property type="match status" value="1"/>
</dbReference>
<comment type="similarity">
    <text evidence="1">Belongs to the beta-class carbonic anhydrase family.</text>
</comment>
<keyword evidence="5" id="KW-0456">Lyase</keyword>
<dbReference type="InterPro" id="IPR036874">
    <property type="entry name" value="Carbonic_anhydrase_sf"/>
</dbReference>
<comment type="catalytic activity">
    <reaction evidence="6">
        <text>hydrogencarbonate + H(+) = CO2 + H2O</text>
        <dbReference type="Rhea" id="RHEA:10748"/>
        <dbReference type="ChEBI" id="CHEBI:15377"/>
        <dbReference type="ChEBI" id="CHEBI:15378"/>
        <dbReference type="ChEBI" id="CHEBI:16526"/>
        <dbReference type="ChEBI" id="CHEBI:17544"/>
        <dbReference type="EC" id="4.2.1.1"/>
    </reaction>
</comment>
<dbReference type="SMART" id="SM00947">
    <property type="entry name" value="Pro_CA"/>
    <property type="match status" value="1"/>
</dbReference>
<dbReference type="SUPFAM" id="SSF53056">
    <property type="entry name" value="beta-carbonic anhydrase, cab"/>
    <property type="match status" value="1"/>
</dbReference>
<dbReference type="HOGENOM" id="CLU_053879_4_1_5"/>
<dbReference type="PANTHER" id="PTHR11002:SF76">
    <property type="entry name" value="CARBONIC ANHYDRASE"/>
    <property type="match status" value="1"/>
</dbReference>
<keyword evidence="8" id="KW-0732">Signal</keyword>
<evidence type="ECO:0000256" key="7">
    <source>
        <dbReference type="PIRSR" id="PIRSR601765-1"/>
    </source>
</evidence>
<evidence type="ECO:0000256" key="2">
    <source>
        <dbReference type="ARBA" id="ARBA00012925"/>
    </source>
</evidence>
<name>Q1QR90_NITHX</name>
<reference evidence="9 10" key="1">
    <citation type="submission" date="2006-03" db="EMBL/GenBank/DDBJ databases">
        <title>Complete sequence of chromosome of Nitrobacter hamburgensis X14.</title>
        <authorList>
            <consortium name="US DOE Joint Genome Institute"/>
            <person name="Copeland A."/>
            <person name="Lucas S."/>
            <person name="Lapidus A."/>
            <person name="Barry K."/>
            <person name="Detter J.C."/>
            <person name="Glavina del Rio T."/>
            <person name="Hammon N."/>
            <person name="Israni S."/>
            <person name="Dalin E."/>
            <person name="Tice H."/>
            <person name="Pitluck S."/>
            <person name="Chain P."/>
            <person name="Malfatti S."/>
            <person name="Shin M."/>
            <person name="Vergez L."/>
            <person name="Schmutz J."/>
            <person name="Larimer F."/>
            <person name="Land M."/>
            <person name="Hauser L."/>
            <person name="Kyrpides N."/>
            <person name="Ivanova N."/>
            <person name="Ward B."/>
            <person name="Arp D."/>
            <person name="Klotz M."/>
            <person name="Stein L."/>
            <person name="O'Mullan G."/>
            <person name="Starkenburg S."/>
            <person name="Sayavedra L."/>
            <person name="Poret-Peterson A.T."/>
            <person name="Gentry M.E."/>
            <person name="Bruce D."/>
            <person name="Richardson P."/>
        </authorList>
    </citation>
    <scope>NUCLEOTIDE SEQUENCE [LARGE SCALE GENOMIC DNA]</scope>
    <source>
        <strain evidence="10">DSM 10229 / NCIMB 13809 / X14</strain>
    </source>
</reference>
<dbReference type="GO" id="GO:0008270">
    <property type="term" value="F:zinc ion binding"/>
    <property type="evidence" value="ECO:0007669"/>
    <property type="project" value="InterPro"/>
</dbReference>
<protein>
    <recommendedName>
        <fullName evidence="2">carbonic anhydrase</fullName>
        <ecNumber evidence="2">4.2.1.1</ecNumber>
    </recommendedName>
</protein>
<dbReference type="GO" id="GO:0004089">
    <property type="term" value="F:carbonate dehydratase activity"/>
    <property type="evidence" value="ECO:0007669"/>
    <property type="project" value="UniProtKB-EC"/>
</dbReference>
<evidence type="ECO:0000313" key="10">
    <source>
        <dbReference type="Proteomes" id="UP000001953"/>
    </source>
</evidence>
<evidence type="ECO:0000256" key="1">
    <source>
        <dbReference type="ARBA" id="ARBA00006217"/>
    </source>
</evidence>
<gene>
    <name evidence="9" type="ordered locus">Nham_0361</name>
</gene>
<evidence type="ECO:0000256" key="5">
    <source>
        <dbReference type="ARBA" id="ARBA00023239"/>
    </source>
</evidence>
<feature type="binding site" evidence="7">
    <location>
        <position position="88"/>
    </location>
    <ligand>
        <name>Zn(2+)</name>
        <dbReference type="ChEBI" id="CHEBI:29105"/>
    </ligand>
</feature>
<evidence type="ECO:0000256" key="4">
    <source>
        <dbReference type="ARBA" id="ARBA00022833"/>
    </source>
</evidence>
<feature type="binding site" evidence="7">
    <location>
        <position position="144"/>
    </location>
    <ligand>
        <name>Zn(2+)</name>
        <dbReference type="ChEBI" id="CHEBI:29105"/>
    </ligand>
</feature>
<keyword evidence="4 7" id="KW-0862">Zinc</keyword>
<dbReference type="eggNOG" id="COG0288">
    <property type="taxonomic scope" value="Bacteria"/>
</dbReference>
<dbReference type="STRING" id="323097.Nham_0361"/>
<dbReference type="Gene3D" id="3.40.1050.10">
    <property type="entry name" value="Carbonic anhydrase"/>
    <property type="match status" value="1"/>
</dbReference>
<dbReference type="RefSeq" id="WP_011508961.1">
    <property type="nucleotide sequence ID" value="NC_007964.1"/>
</dbReference>
<organism evidence="9 10">
    <name type="scientific">Nitrobacter hamburgensis (strain DSM 10229 / NCIMB 13809 / X14)</name>
    <dbReference type="NCBI Taxonomy" id="323097"/>
    <lineage>
        <taxon>Bacteria</taxon>
        <taxon>Pseudomonadati</taxon>
        <taxon>Pseudomonadota</taxon>
        <taxon>Alphaproteobacteria</taxon>
        <taxon>Hyphomicrobiales</taxon>
        <taxon>Nitrobacteraceae</taxon>
        <taxon>Nitrobacter</taxon>
    </lineage>
</organism>
<evidence type="ECO:0000313" key="9">
    <source>
        <dbReference type="EMBL" id="ABE61257.1"/>
    </source>
</evidence>
<dbReference type="EMBL" id="CP000319">
    <property type="protein sequence ID" value="ABE61257.1"/>
    <property type="molecule type" value="Genomic_DNA"/>
</dbReference>
<evidence type="ECO:0000256" key="3">
    <source>
        <dbReference type="ARBA" id="ARBA00022723"/>
    </source>
</evidence>
<feature type="binding site" evidence="7">
    <location>
        <position position="90"/>
    </location>
    <ligand>
        <name>Zn(2+)</name>
        <dbReference type="ChEBI" id="CHEBI:29105"/>
    </ligand>
</feature>
<dbReference type="InterPro" id="IPR001765">
    <property type="entry name" value="Carbonic_anhydrase"/>
</dbReference>
<feature type="binding site" evidence="7">
    <location>
        <position position="141"/>
    </location>
    <ligand>
        <name>Zn(2+)</name>
        <dbReference type="ChEBI" id="CHEBI:29105"/>
    </ligand>
</feature>
<dbReference type="EC" id="4.2.1.1" evidence="2"/>
<dbReference type="PANTHER" id="PTHR11002">
    <property type="entry name" value="CARBONIC ANHYDRASE"/>
    <property type="match status" value="1"/>
</dbReference>
<evidence type="ECO:0000256" key="6">
    <source>
        <dbReference type="ARBA" id="ARBA00048348"/>
    </source>
</evidence>
<keyword evidence="10" id="KW-1185">Reference proteome</keyword>
<comment type="cofactor">
    <cofactor evidence="7">
        <name>Zn(2+)</name>
        <dbReference type="ChEBI" id="CHEBI:29105"/>
    </cofactor>
    <text evidence="7">Binds 1 zinc ion per subunit.</text>
</comment>
<sequence>MLNRRLFCQCASLALFAGASSESARAEPAECAVFTPDRQKHISPNEAIARLKAGNDRFVGGTTVNCDLMAQVRETAKKQAPFAAIVGCIDSRVPPELVFDQRIGDVFCARIAGNFINDDIIGSLEFATEVSGARAIVVLGHSSCGAIKGAIDGVRLGHLTGALAHIRPAVSATKAVGKPSSKNDAFVRAVAETNARMAAVALTERSPILKALAAKGELHIAAAMHDLATGRVSWLS</sequence>
<accession>Q1QR90</accession>
<dbReference type="Proteomes" id="UP000001953">
    <property type="component" value="Chromosome"/>
</dbReference>
<feature type="signal peptide" evidence="8">
    <location>
        <begin position="1"/>
        <end position="26"/>
    </location>
</feature>
<feature type="chain" id="PRO_5004195871" description="carbonic anhydrase" evidence="8">
    <location>
        <begin position="27"/>
        <end position="236"/>
    </location>
</feature>
<dbReference type="AlphaFoldDB" id="Q1QR90"/>
<dbReference type="NCBIfam" id="NF011765">
    <property type="entry name" value="PRK15219.1"/>
    <property type="match status" value="1"/>
</dbReference>
<dbReference type="OrthoDB" id="9797527at2"/>
<proteinExistence type="inferred from homology"/>
<keyword evidence="3 7" id="KW-0479">Metal-binding</keyword>
<dbReference type="KEGG" id="nha:Nham_0361"/>